<keyword evidence="2" id="KW-0805">Transcription regulation</keyword>
<feature type="compositionally biased region" description="Basic and acidic residues" evidence="6">
    <location>
        <begin position="214"/>
        <end position="229"/>
    </location>
</feature>
<protein>
    <recommendedName>
        <fullName evidence="7">Plus3 domain-containing protein</fullName>
    </recommendedName>
</protein>
<dbReference type="Gene3D" id="3.90.70.200">
    <property type="entry name" value="Plus-3 domain"/>
    <property type="match status" value="1"/>
</dbReference>
<gene>
    <name evidence="8" type="ORF">HYH03_003871</name>
</gene>
<dbReference type="SUPFAM" id="SSF159042">
    <property type="entry name" value="Plus3-like"/>
    <property type="match status" value="1"/>
</dbReference>
<dbReference type="GO" id="GO:0016593">
    <property type="term" value="C:Cdc73/Paf1 complex"/>
    <property type="evidence" value="ECO:0007669"/>
    <property type="project" value="TreeGrafter"/>
</dbReference>
<dbReference type="InterPro" id="IPR004343">
    <property type="entry name" value="Plus-3_dom"/>
</dbReference>
<feature type="region of interest" description="Disordered" evidence="6">
    <location>
        <begin position="15"/>
        <end position="88"/>
    </location>
</feature>
<evidence type="ECO:0000259" key="7">
    <source>
        <dbReference type="PROSITE" id="PS51360"/>
    </source>
</evidence>
<dbReference type="GO" id="GO:0003677">
    <property type="term" value="F:DNA binding"/>
    <property type="evidence" value="ECO:0007669"/>
    <property type="project" value="InterPro"/>
</dbReference>
<accession>A0A835YB93</accession>
<comment type="caution">
    <text evidence="8">The sequence shown here is derived from an EMBL/GenBank/DDBJ whole genome shotgun (WGS) entry which is preliminary data.</text>
</comment>
<dbReference type="Pfam" id="PF03126">
    <property type="entry name" value="Plus-3"/>
    <property type="match status" value="1"/>
</dbReference>
<dbReference type="AlphaFoldDB" id="A0A835YB93"/>
<evidence type="ECO:0000256" key="3">
    <source>
        <dbReference type="ARBA" id="ARBA00023163"/>
    </source>
</evidence>
<feature type="region of interest" description="Disordered" evidence="6">
    <location>
        <begin position="108"/>
        <end position="276"/>
    </location>
</feature>
<dbReference type="PANTHER" id="PTHR13115:SF8">
    <property type="entry name" value="RNA POLYMERASE-ASSOCIATED PROTEIN RTF1 HOMOLOG"/>
    <property type="match status" value="1"/>
</dbReference>
<keyword evidence="3" id="KW-0804">Transcription</keyword>
<dbReference type="InterPro" id="IPR036128">
    <property type="entry name" value="Plus3-like_sf"/>
</dbReference>
<evidence type="ECO:0000256" key="5">
    <source>
        <dbReference type="SAM" id="Coils"/>
    </source>
</evidence>
<dbReference type="PROSITE" id="PS51360">
    <property type="entry name" value="PLUS3"/>
    <property type="match status" value="1"/>
</dbReference>
<organism evidence="8 9">
    <name type="scientific">Edaphochlamys debaryana</name>
    <dbReference type="NCBI Taxonomy" id="47281"/>
    <lineage>
        <taxon>Eukaryota</taxon>
        <taxon>Viridiplantae</taxon>
        <taxon>Chlorophyta</taxon>
        <taxon>core chlorophytes</taxon>
        <taxon>Chlorophyceae</taxon>
        <taxon>CS clade</taxon>
        <taxon>Chlamydomonadales</taxon>
        <taxon>Chlamydomonadales incertae sedis</taxon>
        <taxon>Edaphochlamys</taxon>
    </lineage>
</organism>
<evidence type="ECO:0000256" key="6">
    <source>
        <dbReference type="SAM" id="MobiDB-lite"/>
    </source>
</evidence>
<evidence type="ECO:0000256" key="1">
    <source>
        <dbReference type="ARBA" id="ARBA00004123"/>
    </source>
</evidence>
<feature type="compositionally biased region" description="Low complexity" evidence="6">
    <location>
        <begin position="145"/>
        <end position="161"/>
    </location>
</feature>
<proteinExistence type="predicted"/>
<feature type="compositionally biased region" description="Acidic residues" evidence="6">
    <location>
        <begin position="28"/>
        <end position="39"/>
    </location>
</feature>
<feature type="domain" description="Plus3" evidence="7">
    <location>
        <begin position="276"/>
        <end position="417"/>
    </location>
</feature>
<dbReference type="EMBL" id="JAEHOE010000011">
    <property type="protein sequence ID" value="KAG2498113.1"/>
    <property type="molecule type" value="Genomic_DNA"/>
</dbReference>
<sequence length="644" mass="70437">MADDLDDALLSLAAGRKVAKKRSRNADSDDDGGSDADSEEQPRRKKGSSKAGAGGSKRGRKVQSDDDDDEDDGGSDIDDELFENDEDRRKLMAMTELEREMILADRAEARDKERQRKQLLQQRAVAEKVDKGRKKPERGGKAAEGRAAPRSRAARSSQAVRATRDWSDAEASDGGGKSSEEEEEFRPSSSSGESSDEEDGQAGRRSAEEEEEEEPRREEEAPARARPDRAAAPAAAAPEEAGEERRPPPPPKPAERDHRGLREHRGHSDDEEAAEEATLEELLACQVTRSQLEEWFSQPFFERDALSGCVVRMAYGPGVRDAAGGTHPGYMIMEITDIKESGRAYKFGSRAELTHKHLSLRDGMGITRTMAMANVSSKPFDEAEYERYKRHCGKVHRAPITREEAAAAAKKVEAATNYRWTSADLKVELERKRAARAAPVNPAAEKAMLKRRLELATAANSIDEVAILEEQLAALEAHIMNQSNNKRAFGMMDINKRNKQHNLTVAYKTTAAEEHGTVGDGGAGTDVFGRRATTLNIYWKTKGKGGDGDDATGAAAAAAAAAAKAAVPDKLTRAQQRMDPVELIRQLALDVDVSLLQQAAITPTLQQRVLPAKWRPAALAAHQFDLAGKSVLTIADWKRRAGEY</sequence>
<keyword evidence="5" id="KW-0175">Coiled coil</keyword>
<feature type="compositionally biased region" description="Basic and acidic residues" evidence="6">
    <location>
        <begin position="243"/>
        <end position="260"/>
    </location>
</feature>
<dbReference type="OrthoDB" id="166375at2759"/>
<keyword evidence="9" id="KW-1185">Reference proteome</keyword>
<dbReference type="SMART" id="SM00719">
    <property type="entry name" value="Plus3"/>
    <property type="match status" value="1"/>
</dbReference>
<feature type="compositionally biased region" description="Low complexity" evidence="6">
    <location>
        <begin position="230"/>
        <end position="239"/>
    </location>
</feature>
<feature type="compositionally biased region" description="Acidic residues" evidence="6">
    <location>
        <begin position="65"/>
        <end position="85"/>
    </location>
</feature>
<keyword evidence="4" id="KW-0539">Nucleus</keyword>
<feature type="coiled-coil region" evidence="5">
    <location>
        <begin position="458"/>
        <end position="485"/>
    </location>
</feature>
<evidence type="ECO:0000256" key="4">
    <source>
        <dbReference type="ARBA" id="ARBA00023242"/>
    </source>
</evidence>
<evidence type="ECO:0000313" key="9">
    <source>
        <dbReference type="Proteomes" id="UP000612055"/>
    </source>
</evidence>
<dbReference type="Proteomes" id="UP000612055">
    <property type="component" value="Unassembled WGS sequence"/>
</dbReference>
<evidence type="ECO:0000313" key="8">
    <source>
        <dbReference type="EMBL" id="KAG2498113.1"/>
    </source>
</evidence>
<evidence type="ECO:0000256" key="2">
    <source>
        <dbReference type="ARBA" id="ARBA00023015"/>
    </source>
</evidence>
<comment type="subcellular location">
    <subcellularLocation>
        <location evidence="1">Nucleus</location>
    </subcellularLocation>
</comment>
<reference evidence="8" key="1">
    <citation type="journal article" date="2020" name="bioRxiv">
        <title>Comparative genomics of Chlamydomonas.</title>
        <authorList>
            <person name="Craig R.J."/>
            <person name="Hasan A.R."/>
            <person name="Ness R.W."/>
            <person name="Keightley P.D."/>
        </authorList>
    </citation>
    <scope>NUCLEOTIDE SEQUENCE</scope>
    <source>
        <strain evidence="8">CCAP 11/70</strain>
    </source>
</reference>
<dbReference type="PANTHER" id="PTHR13115">
    <property type="entry name" value="RNA POLYMERASE-ASSOCIATED PROTEIN RTF1 HOMOLOG"/>
    <property type="match status" value="1"/>
</dbReference>
<dbReference type="GO" id="GO:1990269">
    <property type="term" value="F:RNA polymerase II C-terminal domain phosphoserine binding"/>
    <property type="evidence" value="ECO:0007669"/>
    <property type="project" value="TreeGrafter"/>
</dbReference>
<name>A0A835YB93_9CHLO</name>